<keyword evidence="13" id="KW-0238">DNA-binding</keyword>
<evidence type="ECO:0000256" key="21">
    <source>
        <dbReference type="SAM" id="MobiDB-lite"/>
    </source>
</evidence>
<keyword evidence="12" id="KW-0862">Zinc</keyword>
<name>A0AAN6GE61_9BASI</name>
<evidence type="ECO:0000256" key="16">
    <source>
        <dbReference type="ARBA" id="ARBA00031783"/>
    </source>
</evidence>
<feature type="region of interest" description="Disordered" evidence="21">
    <location>
        <begin position="364"/>
        <end position="395"/>
    </location>
</feature>
<keyword evidence="10 19" id="KW-0863">Zinc-finger</keyword>
<evidence type="ECO:0000259" key="23">
    <source>
        <dbReference type="PROSITE" id="PS51908"/>
    </source>
</evidence>
<keyword evidence="24" id="KW-0012">Acyltransferase</keyword>
<evidence type="ECO:0000256" key="10">
    <source>
        <dbReference type="ARBA" id="ARBA00022771"/>
    </source>
</evidence>
<keyword evidence="7 24" id="KW-0808">Transferase</keyword>
<comment type="pathway">
    <text evidence="3">Protein modification; protein ubiquitination.</text>
</comment>
<keyword evidence="8" id="KW-0479">Metal-binding</keyword>
<dbReference type="GO" id="GO:0008270">
    <property type="term" value="F:zinc ion binding"/>
    <property type="evidence" value="ECO:0007669"/>
    <property type="project" value="UniProtKB-KW"/>
</dbReference>
<feature type="domain" description="RING-type" evidence="22">
    <location>
        <begin position="49"/>
        <end position="92"/>
    </location>
</feature>
<comment type="catalytic activity">
    <reaction evidence="1">
        <text>S-ubiquitinyl-[E2 ubiquitin-conjugating enzyme]-L-cysteine + [acceptor protein]-L-lysine = [E2 ubiquitin-conjugating enzyme]-L-cysteine + N(6)-ubiquitinyl-[acceptor protein]-L-lysine.</text>
        <dbReference type="EC" id="2.3.2.27"/>
    </reaction>
</comment>
<evidence type="ECO:0000256" key="17">
    <source>
        <dbReference type="ARBA" id="ARBA00074353"/>
    </source>
</evidence>
<feature type="compositionally biased region" description="Basic and acidic residues" evidence="21">
    <location>
        <begin position="409"/>
        <end position="421"/>
    </location>
</feature>
<dbReference type="PANTHER" id="PTHR14134:SF2">
    <property type="entry name" value="E3 UBIQUITIN-PROTEIN LIGASE RAD18"/>
    <property type="match status" value="1"/>
</dbReference>
<dbReference type="GO" id="GO:0097505">
    <property type="term" value="C:Rad6-Rad18 complex"/>
    <property type="evidence" value="ECO:0007669"/>
    <property type="project" value="TreeGrafter"/>
</dbReference>
<comment type="subcellular location">
    <subcellularLocation>
        <location evidence="2">Nucleus</location>
    </subcellularLocation>
</comment>
<evidence type="ECO:0000313" key="24">
    <source>
        <dbReference type="EMBL" id="KAK0535867.1"/>
    </source>
</evidence>
<feature type="compositionally biased region" description="Basic and acidic residues" evidence="21">
    <location>
        <begin position="364"/>
        <end position="381"/>
    </location>
</feature>
<keyword evidence="14 20" id="KW-0234">DNA repair</keyword>
<dbReference type="PROSITE" id="PS50089">
    <property type="entry name" value="ZF_RING_2"/>
    <property type="match status" value="1"/>
</dbReference>
<evidence type="ECO:0000256" key="5">
    <source>
        <dbReference type="ARBA" id="ARBA00012483"/>
    </source>
</evidence>
<evidence type="ECO:0000256" key="7">
    <source>
        <dbReference type="ARBA" id="ARBA00022679"/>
    </source>
</evidence>
<dbReference type="GO" id="GO:0006301">
    <property type="term" value="P:DNA damage tolerance"/>
    <property type="evidence" value="ECO:0007669"/>
    <property type="project" value="InterPro"/>
</dbReference>
<dbReference type="PANTHER" id="PTHR14134">
    <property type="entry name" value="E3 UBIQUITIN-PROTEIN LIGASE RAD18"/>
    <property type="match status" value="1"/>
</dbReference>
<dbReference type="PROSITE" id="PS00518">
    <property type="entry name" value="ZF_RING_1"/>
    <property type="match status" value="1"/>
</dbReference>
<keyword evidence="9 20" id="KW-0227">DNA damage</keyword>
<evidence type="ECO:0000256" key="13">
    <source>
        <dbReference type="ARBA" id="ARBA00023125"/>
    </source>
</evidence>
<dbReference type="InterPro" id="IPR018957">
    <property type="entry name" value="Znf_C3HC4_RING-type"/>
</dbReference>
<comment type="similarity">
    <text evidence="4">Belongs to the RAD18 family.</text>
</comment>
<dbReference type="GO" id="GO:0061630">
    <property type="term" value="F:ubiquitin protein ligase activity"/>
    <property type="evidence" value="ECO:0007669"/>
    <property type="project" value="UniProtKB-EC"/>
</dbReference>
<evidence type="ECO:0000256" key="6">
    <source>
        <dbReference type="ARBA" id="ARBA00015551"/>
    </source>
</evidence>
<evidence type="ECO:0000256" key="1">
    <source>
        <dbReference type="ARBA" id="ARBA00000900"/>
    </source>
</evidence>
<evidence type="ECO:0000259" key="22">
    <source>
        <dbReference type="PROSITE" id="PS50089"/>
    </source>
</evidence>
<evidence type="ECO:0000313" key="25">
    <source>
        <dbReference type="Proteomes" id="UP001176521"/>
    </source>
</evidence>
<evidence type="ECO:0000256" key="15">
    <source>
        <dbReference type="ARBA" id="ARBA00023242"/>
    </source>
</evidence>
<dbReference type="InterPro" id="IPR006642">
    <property type="entry name" value="Rad18_UBZ4"/>
</dbReference>
<comment type="caution">
    <text evidence="24">The sequence shown here is derived from an EMBL/GenBank/DDBJ whole genome shotgun (WGS) entry which is preliminary data.</text>
</comment>
<keyword evidence="15" id="KW-0539">Nucleus</keyword>
<dbReference type="InterPro" id="IPR017907">
    <property type="entry name" value="Znf_RING_CS"/>
</dbReference>
<feature type="compositionally biased region" description="Polar residues" evidence="21">
    <location>
        <begin position="272"/>
        <end position="291"/>
    </location>
</feature>
<evidence type="ECO:0000256" key="19">
    <source>
        <dbReference type="PROSITE-ProRule" id="PRU00175"/>
    </source>
</evidence>
<keyword evidence="11" id="KW-0833">Ubl conjugation pathway</keyword>
<dbReference type="PROSITE" id="PS51908">
    <property type="entry name" value="ZF_UBZ4"/>
    <property type="match status" value="1"/>
</dbReference>
<evidence type="ECO:0000256" key="11">
    <source>
        <dbReference type="ARBA" id="ARBA00022786"/>
    </source>
</evidence>
<accession>A0AAN6GE61</accession>
<dbReference type="InterPro" id="IPR013083">
    <property type="entry name" value="Znf_RING/FYVE/PHD"/>
</dbReference>
<feature type="region of interest" description="Disordered" evidence="21">
    <location>
        <begin position="165"/>
        <end position="230"/>
    </location>
</feature>
<feature type="compositionally biased region" description="Low complexity" evidence="21">
    <location>
        <begin position="435"/>
        <end position="444"/>
    </location>
</feature>
<dbReference type="Pfam" id="PF00097">
    <property type="entry name" value="zf-C3HC4"/>
    <property type="match status" value="1"/>
</dbReference>
<organism evidence="24 25">
    <name type="scientific">Tilletia horrida</name>
    <dbReference type="NCBI Taxonomy" id="155126"/>
    <lineage>
        <taxon>Eukaryota</taxon>
        <taxon>Fungi</taxon>
        <taxon>Dikarya</taxon>
        <taxon>Basidiomycota</taxon>
        <taxon>Ustilaginomycotina</taxon>
        <taxon>Exobasidiomycetes</taxon>
        <taxon>Tilletiales</taxon>
        <taxon>Tilletiaceae</taxon>
        <taxon>Tilletia</taxon>
    </lineage>
</organism>
<dbReference type="AlphaFoldDB" id="A0AAN6GE61"/>
<evidence type="ECO:0000256" key="2">
    <source>
        <dbReference type="ARBA" id="ARBA00004123"/>
    </source>
</evidence>
<feature type="domain" description="UBZ4-type" evidence="23">
    <location>
        <begin position="238"/>
        <end position="266"/>
    </location>
</feature>
<dbReference type="Gene3D" id="3.30.40.10">
    <property type="entry name" value="Zinc/RING finger domain, C3HC4 (zinc finger)"/>
    <property type="match status" value="1"/>
</dbReference>
<evidence type="ECO:0000256" key="3">
    <source>
        <dbReference type="ARBA" id="ARBA00004906"/>
    </source>
</evidence>
<dbReference type="EMBL" id="JAPDMQ010000087">
    <property type="protein sequence ID" value="KAK0535867.1"/>
    <property type="molecule type" value="Genomic_DNA"/>
</dbReference>
<dbReference type="GO" id="GO:0006513">
    <property type="term" value="P:protein monoubiquitination"/>
    <property type="evidence" value="ECO:0007669"/>
    <property type="project" value="InterPro"/>
</dbReference>
<dbReference type="Proteomes" id="UP001176521">
    <property type="component" value="Unassembled WGS sequence"/>
</dbReference>
<evidence type="ECO:0000256" key="9">
    <source>
        <dbReference type="ARBA" id="ARBA00022763"/>
    </source>
</evidence>
<gene>
    <name evidence="24" type="primary">RAD18</name>
    <name evidence="24" type="ORF">OC842_002165</name>
</gene>
<keyword evidence="25" id="KW-1185">Reference proteome</keyword>
<dbReference type="InterPro" id="IPR001841">
    <property type="entry name" value="Znf_RING"/>
</dbReference>
<dbReference type="SMART" id="SM00184">
    <property type="entry name" value="RING"/>
    <property type="match status" value="1"/>
</dbReference>
<feature type="region of interest" description="Disordered" evidence="21">
    <location>
        <begin position="261"/>
        <end position="298"/>
    </location>
</feature>
<dbReference type="SUPFAM" id="SSF57850">
    <property type="entry name" value="RING/U-box"/>
    <property type="match status" value="1"/>
</dbReference>
<evidence type="ECO:0000256" key="20">
    <source>
        <dbReference type="PROSITE-ProRule" id="PRU01256"/>
    </source>
</evidence>
<evidence type="ECO:0000256" key="8">
    <source>
        <dbReference type="ARBA" id="ARBA00022723"/>
    </source>
</evidence>
<dbReference type="InterPro" id="IPR039577">
    <property type="entry name" value="Rad18"/>
</dbReference>
<protein>
    <recommendedName>
        <fullName evidence="6">Postreplication repair E3 ubiquitin-protein ligase RAD18</fullName>
        <ecNumber evidence="5">2.3.2.27</ecNumber>
    </recommendedName>
    <alternativeName>
        <fullName evidence="17">Postreplication repair E3 ubiquitin-protein ligase rad18</fullName>
    </alternativeName>
    <alternativeName>
        <fullName evidence="16 18">RING-type E3 ubiquitin transferase RAD18</fullName>
    </alternativeName>
</protein>
<dbReference type="GO" id="GO:0005634">
    <property type="term" value="C:nucleus"/>
    <property type="evidence" value="ECO:0007669"/>
    <property type="project" value="UniProtKB-SubCell"/>
</dbReference>
<feature type="compositionally biased region" description="Low complexity" evidence="21">
    <location>
        <begin position="196"/>
        <end position="211"/>
    </location>
</feature>
<reference evidence="24" key="1">
    <citation type="journal article" date="2023" name="PhytoFront">
        <title>Draft Genome Resources of Seven Strains of Tilletia horrida, Causal Agent of Kernel Smut of Rice.</title>
        <authorList>
            <person name="Khanal S."/>
            <person name="Antony Babu S."/>
            <person name="Zhou X.G."/>
        </authorList>
    </citation>
    <scope>NUCLEOTIDE SEQUENCE</scope>
    <source>
        <strain evidence="24">TX3</strain>
    </source>
</reference>
<dbReference type="GO" id="GO:0006281">
    <property type="term" value="P:DNA repair"/>
    <property type="evidence" value="ECO:0007669"/>
    <property type="project" value="UniProtKB-KW"/>
</dbReference>
<evidence type="ECO:0000256" key="18">
    <source>
        <dbReference type="ARBA" id="ARBA00082369"/>
    </source>
</evidence>
<evidence type="ECO:0000256" key="4">
    <source>
        <dbReference type="ARBA" id="ARBA00009506"/>
    </source>
</evidence>
<dbReference type="FunFam" id="3.30.40.10:FF:000172">
    <property type="entry name" value="E3 ubiquitin-protein ligase RAD18"/>
    <property type="match status" value="1"/>
</dbReference>
<dbReference type="GO" id="GO:0003697">
    <property type="term" value="F:single-stranded DNA binding"/>
    <property type="evidence" value="ECO:0007669"/>
    <property type="project" value="InterPro"/>
</dbReference>
<feature type="region of interest" description="Disordered" evidence="21">
    <location>
        <begin position="409"/>
        <end position="504"/>
    </location>
</feature>
<evidence type="ECO:0000256" key="14">
    <source>
        <dbReference type="ARBA" id="ARBA00023204"/>
    </source>
</evidence>
<proteinExistence type="inferred from homology"/>
<sequence>MAPPFSIASALTKGKGAAEALDLDAASDPTDWVSTGLPFLKPLDSALRCTLCYDIYTAPVVLRECHHTFCSVCIRSHINQPDDKGRFCPQCRQKKVSDGELVPAQGLEEAAEAWKLTRAQLMKAATTLHSLQSAAQADYRSVEEGSSSSSSSSAEVEIVSGMLSAATPRGTKRKLGDAQGLSTPSPAVTGARRTRQSTAAAAREATGSSSADKSQKKESPARGSGSTPRVVEMKATDVAPCPICNQDFTLAKLNVHLDKGCDGSKSAPEPSPSTSRSAWFTRPNGENSSFRNGGKAPFEGAKKMVRPQYVGKSDRDMKKMLEQERLPTGGTHQRMVARHRQWVNIFNANLDAAPAKRQTEAQLRRALSEWDRGKDEEERNRARGGVISSDKAKSWANDHKSEFAQLVERARSSHAKNKDATRNMPIVSEAKDVEAAPAAASSSAVNGSPRRRADDHHNDDDDDDDDIEWVPNPVDRRSPPSGFLRPGSEEHEAELGAGDFFAEY</sequence>
<dbReference type="EC" id="2.3.2.27" evidence="5"/>
<evidence type="ECO:0000256" key="12">
    <source>
        <dbReference type="ARBA" id="ARBA00022833"/>
    </source>
</evidence>